<gene>
    <name evidence="2" type="ORF">COMX_10083</name>
</gene>
<evidence type="ECO:0000313" key="3">
    <source>
        <dbReference type="Proteomes" id="UP000019250"/>
    </source>
</evidence>
<evidence type="ECO:0000259" key="1">
    <source>
        <dbReference type="Pfam" id="PF18737"/>
    </source>
</evidence>
<dbReference type="AlphaFoldDB" id="W7E340"/>
<name>W7E340_9PROT</name>
<dbReference type="EMBL" id="ATSX01000006">
    <property type="protein sequence ID" value="EUK17481.1"/>
    <property type="molecule type" value="Genomic_DNA"/>
</dbReference>
<protein>
    <recommendedName>
        <fullName evidence="1">MAE-28990/MAE-18760-like HEPN domain-containing protein</fullName>
    </recommendedName>
</protein>
<feature type="domain" description="MAE-28990/MAE-18760-like HEPN" evidence="1">
    <location>
        <begin position="5"/>
        <end position="79"/>
    </location>
</feature>
<dbReference type="InterPro" id="IPR040788">
    <property type="entry name" value="HEPN_MAE_28990"/>
</dbReference>
<dbReference type="Proteomes" id="UP000019250">
    <property type="component" value="Unassembled WGS sequence"/>
</dbReference>
<comment type="caution">
    <text evidence="2">The sequence shown here is derived from an EMBL/GenBank/DDBJ whole genome shotgun (WGS) entry which is preliminary data.</text>
</comment>
<sequence length="86" mass="9943">MAQKKLGIEIKPYKNKSYERKHILQMKNIRNDLAHGNQAFNEASSGLALNELQELLVSTTQLLNSLFSSIDSYLQNEYYLENVPKR</sequence>
<dbReference type="Pfam" id="PF18737">
    <property type="entry name" value="HEPN_MAE_28990"/>
    <property type="match status" value="1"/>
</dbReference>
<organism evidence="2 3">
    <name type="scientific">Commensalibacter papalotli</name>
    <name type="common">ex Servin-Garciduenas et al. 2014</name>
    <dbReference type="NCBI Taxonomy" id="1208583"/>
    <lineage>
        <taxon>Bacteria</taxon>
        <taxon>Pseudomonadati</taxon>
        <taxon>Pseudomonadota</taxon>
        <taxon>Alphaproteobacteria</taxon>
        <taxon>Acetobacterales</taxon>
        <taxon>Acetobacteraceae</taxon>
    </lineage>
</organism>
<accession>W7E340</accession>
<keyword evidence="3" id="KW-1185">Reference proteome</keyword>
<proteinExistence type="predicted"/>
<evidence type="ECO:0000313" key="2">
    <source>
        <dbReference type="EMBL" id="EUK17481.1"/>
    </source>
</evidence>
<reference evidence="2 3" key="1">
    <citation type="journal article" date="2014" name="Genome Announc.">
        <title>Draft Genome Sequence of Commensalibacter papalotli MX01, a Symbiont Identified from the Guts of Overwintering Monarch Butterflies.</title>
        <authorList>
            <person name="Servin-Garciduenas L.E."/>
            <person name="Sanchez-Quinto A."/>
            <person name="Martinez-Romero E."/>
        </authorList>
    </citation>
    <scope>NUCLEOTIDE SEQUENCE [LARGE SCALE GENOMIC DNA]</scope>
    <source>
        <strain evidence="3">MX-MONARCH01</strain>
    </source>
</reference>